<sequence>MVNDASLATGLFATRCVNIAAVVILLYDHALTLGTEVRLIWPAKFTSAKALFLFERYCVPAGMLVYIVQLFSGLYGATFSDEFCRWWMGIAAFVAWAAVASSNFLILLRLWLVWDRNRQLMIWTMFIFIGLQVAGLACAAIVVQEMTSSMAWNTEMQMCTWTVSTVHVAILWVPGMAFDLIMFCITWWNALTKPRPSNTPLATVMYRDGLYFFLILLGLRMINTVLSSTDKHISPGLTFIAMFPVFCLTSLTTCRLVLRLREASEVEHADEEPEDDYEELEHSSSVVHVETVKTVITLPILHKRNEASYPGLKPGSESLAHAAQNIREEAAKSGKDIASAIAGVNVPKDGFLGVTGFVASEVPRPVLAFGLAGTIPYLGTGATTVYLAHQASLAVTGQVGQVDPGVAITILDQALNVQVTYGAVMLSFLGALHWGMEFAGFGGHQGYKRLALGAVPVLVAWPTLALDPTMALAAQWAGFTALWWADLKATSLGWTPKWYAQYRFYLSILAGACILGSLAGITYWGPVGGHGLLDHELELIRDQRSVLAKKVEDASNDEITIVKGEETWTRLRKTEDIERERAEKEGKKPPANKKKEDSEQEDKQE</sequence>
<evidence type="ECO:0000259" key="3">
    <source>
        <dbReference type="Pfam" id="PF20151"/>
    </source>
</evidence>
<dbReference type="AlphaFoldDB" id="A0A8H6SV32"/>
<feature type="transmembrane region" description="Helical" evidence="2">
    <location>
        <begin position="54"/>
        <end position="74"/>
    </location>
</feature>
<proteinExistence type="predicted"/>
<evidence type="ECO:0000256" key="2">
    <source>
        <dbReference type="SAM" id="Phobius"/>
    </source>
</evidence>
<dbReference type="EMBL" id="JACAZE010000009">
    <property type="protein sequence ID" value="KAF7306021.1"/>
    <property type="molecule type" value="Genomic_DNA"/>
</dbReference>
<gene>
    <name evidence="4" type="ORF">HMN09_00756700</name>
</gene>
<feature type="region of interest" description="Disordered" evidence="1">
    <location>
        <begin position="573"/>
        <end position="605"/>
    </location>
</feature>
<dbReference type="InterPro" id="IPR045340">
    <property type="entry name" value="DUF6533"/>
</dbReference>
<feature type="transmembrane region" description="Helical" evidence="2">
    <location>
        <begin position="86"/>
        <end position="108"/>
    </location>
</feature>
<protein>
    <recommendedName>
        <fullName evidence="3">DUF6533 domain-containing protein</fullName>
    </recommendedName>
</protein>
<feature type="transmembrane region" description="Helical" evidence="2">
    <location>
        <begin position="163"/>
        <end position="188"/>
    </location>
</feature>
<dbReference type="Pfam" id="PF20151">
    <property type="entry name" value="DUF6533"/>
    <property type="match status" value="1"/>
</dbReference>
<comment type="caution">
    <text evidence="4">The sequence shown here is derived from an EMBL/GenBank/DDBJ whole genome shotgun (WGS) entry which is preliminary data.</text>
</comment>
<dbReference type="PANTHER" id="PTHR15887">
    <property type="entry name" value="TRANSMEMBRANE PROTEIN 69"/>
    <property type="match status" value="1"/>
</dbReference>
<keyword evidence="2" id="KW-1133">Transmembrane helix</keyword>
<dbReference type="Pfam" id="PF11911">
    <property type="entry name" value="DUF3429"/>
    <property type="match status" value="1"/>
</dbReference>
<keyword evidence="2" id="KW-0472">Membrane</keyword>
<feature type="transmembrane region" description="Helical" evidence="2">
    <location>
        <begin position="504"/>
        <end position="524"/>
    </location>
</feature>
<evidence type="ECO:0000256" key="1">
    <source>
        <dbReference type="SAM" id="MobiDB-lite"/>
    </source>
</evidence>
<dbReference type="InterPro" id="IPR021836">
    <property type="entry name" value="DUF3429"/>
</dbReference>
<evidence type="ECO:0000313" key="4">
    <source>
        <dbReference type="EMBL" id="KAF7306021.1"/>
    </source>
</evidence>
<dbReference type="OrthoDB" id="194289at2759"/>
<feature type="transmembrane region" description="Helical" evidence="2">
    <location>
        <begin position="120"/>
        <end position="143"/>
    </location>
</feature>
<feature type="transmembrane region" description="Helical" evidence="2">
    <location>
        <begin position="238"/>
        <end position="258"/>
    </location>
</feature>
<organism evidence="4 5">
    <name type="scientific">Mycena chlorophos</name>
    <name type="common">Agaric fungus</name>
    <name type="synonym">Agaricus chlorophos</name>
    <dbReference type="NCBI Taxonomy" id="658473"/>
    <lineage>
        <taxon>Eukaryota</taxon>
        <taxon>Fungi</taxon>
        <taxon>Dikarya</taxon>
        <taxon>Basidiomycota</taxon>
        <taxon>Agaricomycotina</taxon>
        <taxon>Agaricomycetes</taxon>
        <taxon>Agaricomycetidae</taxon>
        <taxon>Agaricales</taxon>
        <taxon>Marasmiineae</taxon>
        <taxon>Mycenaceae</taxon>
        <taxon>Mycena</taxon>
    </lineage>
</organism>
<evidence type="ECO:0000313" key="5">
    <source>
        <dbReference type="Proteomes" id="UP000613580"/>
    </source>
</evidence>
<reference evidence="4" key="1">
    <citation type="submission" date="2020-05" db="EMBL/GenBank/DDBJ databases">
        <title>Mycena genomes resolve the evolution of fungal bioluminescence.</title>
        <authorList>
            <person name="Tsai I.J."/>
        </authorList>
    </citation>
    <scope>NUCLEOTIDE SEQUENCE</scope>
    <source>
        <strain evidence="4">110903Hualien_Pintung</strain>
    </source>
</reference>
<name>A0A8H6SV32_MYCCL</name>
<feature type="transmembrane region" description="Helical" evidence="2">
    <location>
        <begin position="12"/>
        <end position="33"/>
    </location>
</feature>
<feature type="transmembrane region" description="Helical" evidence="2">
    <location>
        <begin position="209"/>
        <end position="226"/>
    </location>
</feature>
<dbReference type="Proteomes" id="UP000613580">
    <property type="component" value="Unassembled WGS sequence"/>
</dbReference>
<keyword evidence="5" id="KW-1185">Reference proteome</keyword>
<accession>A0A8H6SV32</accession>
<dbReference type="PANTHER" id="PTHR15887:SF1">
    <property type="entry name" value="TRANSMEMBRANE PROTEIN 69"/>
    <property type="match status" value="1"/>
</dbReference>
<keyword evidence="2" id="KW-0812">Transmembrane</keyword>
<feature type="domain" description="DUF6533" evidence="3">
    <location>
        <begin position="16"/>
        <end position="60"/>
    </location>
</feature>